<dbReference type="EMBL" id="BMIR01000001">
    <property type="protein sequence ID" value="GGE30217.1"/>
    <property type="molecule type" value="Genomic_DNA"/>
</dbReference>
<accession>A0A8J2VLB8</accession>
<proteinExistence type="predicted"/>
<sequence length="420" mass="46962">MSKIKVVIIISSLVILAAASGVLYYVKYHHENINKRLPITAHHVATHNQENIAYVLWHDYLEPYETTRNPFKKLNARYLRFEGLKKQANSFSIDIVFTVKLQSKKWSTHRNWGKVNENGEIKNLRWHLTVKKTGAASYRLEQIRPIKASASSKAKQPTSDLPDNDLKTNEKNAYTIYRQHLQVTYDHGKRWLNVPVSIDELFKGDYSGPKDTLINGSYVITPERTAFVVGEGPLLSILQSTDQGKTWKRYNVGSPFPGVRLRFLGFTSSQEGYLIISGDRTMHQEGNSVLKTHDGGQSWAVAGAVPVTYMLSDGGFINDKLGFMSFGSRGNPAHPVFYRTLDGGKTWSEVHIPIPAKFSGIFTEAEVPTFKGTKGTLLVNQGDMGDYQGGDVLAQFTSNDQGATWTFEKVVEPEASNAGE</sequence>
<comment type="caution">
    <text evidence="2">The sequence shown here is derived from an EMBL/GenBank/DDBJ whole genome shotgun (WGS) entry which is preliminary data.</text>
</comment>
<evidence type="ECO:0000256" key="1">
    <source>
        <dbReference type="SAM" id="Phobius"/>
    </source>
</evidence>
<keyword evidence="1" id="KW-0472">Membrane</keyword>
<name>A0A8J2VLB8_9BACL</name>
<feature type="transmembrane region" description="Helical" evidence="1">
    <location>
        <begin position="6"/>
        <end position="26"/>
    </location>
</feature>
<evidence type="ECO:0000313" key="2">
    <source>
        <dbReference type="EMBL" id="GGE30217.1"/>
    </source>
</evidence>
<gene>
    <name evidence="2" type="ORF">GCM10011391_06000</name>
</gene>
<protein>
    <recommendedName>
        <fullName evidence="4">Exo-alpha-sialidase</fullName>
    </recommendedName>
</protein>
<dbReference type="CDD" id="cd15482">
    <property type="entry name" value="Sialidase_non-viral"/>
    <property type="match status" value="1"/>
</dbReference>
<dbReference type="Proteomes" id="UP000628775">
    <property type="component" value="Unassembled WGS sequence"/>
</dbReference>
<keyword evidence="3" id="KW-1185">Reference proteome</keyword>
<evidence type="ECO:0000313" key="3">
    <source>
        <dbReference type="Proteomes" id="UP000628775"/>
    </source>
</evidence>
<keyword evidence="1" id="KW-1133">Transmembrane helix</keyword>
<reference evidence="2" key="2">
    <citation type="submission" date="2020-09" db="EMBL/GenBank/DDBJ databases">
        <authorList>
            <person name="Sun Q."/>
            <person name="Zhou Y."/>
        </authorList>
    </citation>
    <scope>NUCLEOTIDE SEQUENCE</scope>
    <source>
        <strain evidence="2">CGMCC 1.15371</strain>
    </source>
</reference>
<reference evidence="2" key="1">
    <citation type="journal article" date="2014" name="Int. J. Syst. Evol. Microbiol.">
        <title>Complete genome sequence of Corynebacterium casei LMG S-19264T (=DSM 44701T), isolated from a smear-ripened cheese.</title>
        <authorList>
            <consortium name="US DOE Joint Genome Institute (JGI-PGF)"/>
            <person name="Walter F."/>
            <person name="Albersmeier A."/>
            <person name="Kalinowski J."/>
            <person name="Ruckert C."/>
        </authorList>
    </citation>
    <scope>NUCLEOTIDE SEQUENCE</scope>
    <source>
        <strain evidence="2">CGMCC 1.15371</strain>
    </source>
</reference>
<dbReference type="RefSeq" id="WP_188688775.1">
    <property type="nucleotide sequence ID" value="NZ_BMIR01000001.1"/>
</dbReference>
<dbReference type="Gene3D" id="2.120.10.10">
    <property type="match status" value="1"/>
</dbReference>
<evidence type="ECO:0008006" key="4">
    <source>
        <dbReference type="Google" id="ProtNLM"/>
    </source>
</evidence>
<organism evidence="2 3">
    <name type="scientific">Pullulanibacillus camelliae</name>
    <dbReference type="NCBI Taxonomy" id="1707096"/>
    <lineage>
        <taxon>Bacteria</taxon>
        <taxon>Bacillati</taxon>
        <taxon>Bacillota</taxon>
        <taxon>Bacilli</taxon>
        <taxon>Bacillales</taxon>
        <taxon>Sporolactobacillaceae</taxon>
        <taxon>Pullulanibacillus</taxon>
    </lineage>
</organism>
<keyword evidence="1" id="KW-0812">Transmembrane</keyword>
<dbReference type="SUPFAM" id="SSF110296">
    <property type="entry name" value="Oligoxyloglucan reducing end-specific cellobiohydrolase"/>
    <property type="match status" value="1"/>
</dbReference>
<dbReference type="AlphaFoldDB" id="A0A8J2VLB8"/>